<dbReference type="GO" id="GO:0008615">
    <property type="term" value="P:pyridoxine biosynthetic process"/>
    <property type="evidence" value="ECO:0007669"/>
    <property type="project" value="UniProtKB-UniRule"/>
</dbReference>
<feature type="site" description="Transition state stabilizer" evidence="4">
    <location>
        <position position="165"/>
    </location>
</feature>
<feature type="binding site" evidence="4">
    <location>
        <position position="64"/>
    </location>
    <ligand>
        <name>1-deoxy-D-xylulose 5-phosphate</name>
        <dbReference type="ChEBI" id="CHEBI:57792"/>
    </ligand>
</feature>
<dbReference type="PANTHER" id="PTHR30456:SF0">
    <property type="entry name" value="PYRIDOXINE 5'-PHOSPHATE SYNTHASE"/>
    <property type="match status" value="1"/>
</dbReference>
<dbReference type="InterPro" id="IPR013785">
    <property type="entry name" value="Aldolase_TIM"/>
</dbReference>
<gene>
    <name evidence="4" type="primary">pdxJ</name>
    <name evidence="6" type="ORF">G0Q06_08510</name>
</gene>
<evidence type="ECO:0000256" key="1">
    <source>
        <dbReference type="ARBA" id="ARBA00022490"/>
    </source>
</evidence>
<dbReference type="NCBIfam" id="NF003625">
    <property type="entry name" value="PRK05265.1-3"/>
    <property type="match status" value="1"/>
</dbReference>
<dbReference type="GO" id="GO:0033856">
    <property type="term" value="F:pyridoxine 5'-phosphate synthase activity"/>
    <property type="evidence" value="ECO:0007669"/>
    <property type="project" value="UniProtKB-UniRule"/>
</dbReference>
<feature type="binding site" evidence="4">
    <location>
        <position position="23"/>
    </location>
    <ligand>
        <name>3-amino-2-oxopropyl phosphate</name>
        <dbReference type="ChEBI" id="CHEBI:57279"/>
    </ligand>
</feature>
<comment type="subcellular location">
    <subcellularLocation>
        <location evidence="4">Cytoplasm</location>
    </subcellularLocation>
</comment>
<organism evidence="6 7">
    <name type="scientific">Oceanipulchritudo coccoides</name>
    <dbReference type="NCBI Taxonomy" id="2706888"/>
    <lineage>
        <taxon>Bacteria</taxon>
        <taxon>Pseudomonadati</taxon>
        <taxon>Verrucomicrobiota</taxon>
        <taxon>Opitutia</taxon>
        <taxon>Puniceicoccales</taxon>
        <taxon>Oceanipulchritudinaceae</taxon>
        <taxon>Oceanipulchritudo</taxon>
    </lineage>
</organism>
<keyword evidence="3 4" id="KW-0664">Pyridoxine biosynthesis</keyword>
<dbReference type="Gene3D" id="3.20.20.70">
    <property type="entry name" value="Aldolase class I"/>
    <property type="match status" value="1"/>
</dbReference>
<feature type="active site" description="Proton acceptor" evidence="4">
    <location>
        <position position="57"/>
    </location>
</feature>
<feature type="binding site" evidence="4">
    <location>
        <begin position="14"/>
        <end position="15"/>
    </location>
    <ligand>
        <name>1-deoxy-D-xylulose 5-phosphate</name>
        <dbReference type="ChEBI" id="CHEBI:57792"/>
    </ligand>
</feature>
<evidence type="ECO:0000256" key="4">
    <source>
        <dbReference type="HAMAP-Rule" id="MF_00279"/>
    </source>
</evidence>
<comment type="catalytic activity">
    <reaction evidence="4">
        <text>3-amino-2-oxopropyl phosphate + 1-deoxy-D-xylulose 5-phosphate = pyridoxine 5'-phosphate + phosphate + 2 H2O + H(+)</text>
        <dbReference type="Rhea" id="RHEA:15265"/>
        <dbReference type="ChEBI" id="CHEBI:15377"/>
        <dbReference type="ChEBI" id="CHEBI:15378"/>
        <dbReference type="ChEBI" id="CHEBI:43474"/>
        <dbReference type="ChEBI" id="CHEBI:57279"/>
        <dbReference type="ChEBI" id="CHEBI:57792"/>
        <dbReference type="ChEBI" id="CHEBI:58589"/>
        <dbReference type="EC" id="2.6.99.2"/>
    </reaction>
</comment>
<feature type="active site" description="Proton donor" evidence="4">
    <location>
        <position position="205"/>
    </location>
</feature>
<dbReference type="AlphaFoldDB" id="A0A6B2M2R6"/>
<proteinExistence type="inferred from homology"/>
<evidence type="ECO:0000256" key="2">
    <source>
        <dbReference type="ARBA" id="ARBA00022679"/>
    </source>
</evidence>
<comment type="caution">
    <text evidence="6">The sequence shown here is derived from an EMBL/GenBank/DDBJ whole genome shotgun (WGS) entry which is preliminary data.</text>
</comment>
<feature type="binding site" evidence="4">
    <location>
        <begin position="227"/>
        <end position="228"/>
    </location>
    <ligand>
        <name>3-amino-2-oxopropyl phosphate</name>
        <dbReference type="ChEBI" id="CHEBI:57279"/>
    </ligand>
</feature>
<dbReference type="HAMAP" id="MF_00279">
    <property type="entry name" value="PdxJ"/>
    <property type="match status" value="1"/>
</dbReference>
<dbReference type="NCBIfam" id="TIGR00559">
    <property type="entry name" value="pdxJ"/>
    <property type="match status" value="1"/>
</dbReference>
<dbReference type="InterPro" id="IPR036130">
    <property type="entry name" value="Pyridoxine-5'_phos_synth"/>
</dbReference>
<keyword evidence="1 4" id="KW-0963">Cytoplasm</keyword>
<dbReference type="InterPro" id="IPR004569">
    <property type="entry name" value="PyrdxlP_synth_PdxJ"/>
</dbReference>
<dbReference type="SUPFAM" id="SSF63892">
    <property type="entry name" value="Pyridoxine 5'-phosphate synthase"/>
    <property type="match status" value="1"/>
</dbReference>
<dbReference type="Pfam" id="PF03740">
    <property type="entry name" value="PdxJ"/>
    <property type="match status" value="1"/>
</dbReference>
<evidence type="ECO:0000256" key="5">
    <source>
        <dbReference type="NCBIfam" id="TIGR00559"/>
    </source>
</evidence>
<comment type="subunit">
    <text evidence="4">Homooctamer; tetramer of dimers.</text>
</comment>
<feature type="binding site" evidence="4">
    <location>
        <position position="12"/>
    </location>
    <ligand>
        <name>3-amino-2-oxopropyl phosphate</name>
        <dbReference type="ChEBI" id="CHEBI:57279"/>
    </ligand>
</feature>
<dbReference type="PANTHER" id="PTHR30456">
    <property type="entry name" value="PYRIDOXINE 5'-PHOSPHATE SYNTHASE"/>
    <property type="match status" value="1"/>
</dbReference>
<feature type="binding site" evidence="4">
    <location>
        <position position="59"/>
    </location>
    <ligand>
        <name>1-deoxy-D-xylulose 5-phosphate</name>
        <dbReference type="ChEBI" id="CHEBI:57792"/>
    </ligand>
</feature>
<reference evidence="6 7" key="1">
    <citation type="submission" date="2020-02" db="EMBL/GenBank/DDBJ databases">
        <title>Albibacoteraceae fam. nov., the first described family within the subdivision 4 Verrucomicrobia.</title>
        <authorList>
            <person name="Xi F."/>
        </authorList>
    </citation>
    <scope>NUCLEOTIDE SEQUENCE [LARGE SCALE GENOMIC DNA]</scope>
    <source>
        <strain evidence="6 7">CK1056</strain>
    </source>
</reference>
<comment type="function">
    <text evidence="4">Catalyzes the complicated ring closure reaction between the two acyclic compounds 1-deoxy-D-xylulose-5-phosphate (DXP) and 3-amino-2-oxopropyl phosphate (1-amino-acetone-3-phosphate or AAP) to form pyridoxine 5'-phosphate (PNP) and inorganic phosphate.</text>
</comment>
<comment type="pathway">
    <text evidence="4">Cofactor biosynthesis; pyridoxine 5'-phosphate biosynthesis; pyridoxine 5'-phosphate from D-erythrose 4-phosphate: step 5/5.</text>
</comment>
<dbReference type="EC" id="2.6.99.2" evidence="4 5"/>
<dbReference type="CDD" id="cd00003">
    <property type="entry name" value="PNPsynthase"/>
    <property type="match status" value="1"/>
</dbReference>
<name>A0A6B2M2R6_9BACT</name>
<keyword evidence="7" id="KW-1185">Reference proteome</keyword>
<dbReference type="EMBL" id="JAAGNX010000002">
    <property type="protein sequence ID" value="NDV62489.1"/>
    <property type="molecule type" value="Genomic_DNA"/>
</dbReference>
<dbReference type="Proteomes" id="UP000478417">
    <property type="component" value="Unassembled WGS sequence"/>
</dbReference>
<feature type="binding site" evidence="4">
    <location>
        <position position="206"/>
    </location>
    <ligand>
        <name>3-amino-2-oxopropyl phosphate</name>
        <dbReference type="ChEBI" id="CHEBI:57279"/>
    </ligand>
</feature>
<evidence type="ECO:0000256" key="3">
    <source>
        <dbReference type="ARBA" id="ARBA00023096"/>
    </source>
</evidence>
<dbReference type="GO" id="GO:0005829">
    <property type="term" value="C:cytosol"/>
    <property type="evidence" value="ECO:0007669"/>
    <property type="project" value="TreeGrafter"/>
</dbReference>
<keyword evidence="2 4" id="KW-0808">Transferase</keyword>
<dbReference type="RefSeq" id="WP_163964426.1">
    <property type="nucleotide sequence ID" value="NZ_JAAGNX010000002.1"/>
</dbReference>
<comment type="caution">
    <text evidence="4">Lacks conserved residue(s) required for the propagation of feature annotation.</text>
</comment>
<sequence length="256" mass="28491">MSAEKRIRLGVNIDHAATLRQARYRGYERLRGEMVEPDPVALAIEAEKAGADGITVHPREDGRHIQRGDVLLLKEVLQVPLNMEMACTDEMFEFAVEVCPRTVCLVPEKREEISTEGGLDVLAREAWITKHVGLLLEKGIRTSLFIDPDTVQIEAAKRTGADYIELHSGSFANAYYGDEGEAEAKRLEAGVLMGHQLGLIVNMGHGINYTNIERVRGIPGIHEMNIGHSIISRALFTGIREAVREMKHLMNEEDLA</sequence>
<evidence type="ECO:0000313" key="7">
    <source>
        <dbReference type="Proteomes" id="UP000478417"/>
    </source>
</evidence>
<dbReference type="UniPathway" id="UPA00244">
    <property type="reaction ID" value="UER00313"/>
</dbReference>
<dbReference type="NCBIfam" id="NF003627">
    <property type="entry name" value="PRK05265.1-5"/>
    <property type="match status" value="1"/>
</dbReference>
<comment type="similarity">
    <text evidence="4">Belongs to the PNP synthase family.</text>
</comment>
<feature type="active site" description="Proton acceptor" evidence="4">
    <location>
        <position position="84"/>
    </location>
</feature>
<protein>
    <recommendedName>
        <fullName evidence="4 5">Pyridoxine 5'-phosphate synthase</fullName>
        <shortName evidence="4">PNP synthase</shortName>
        <ecNumber evidence="4 5">2.6.99.2</ecNumber>
    </recommendedName>
</protein>
<accession>A0A6B2M2R6</accession>
<evidence type="ECO:0000313" key="6">
    <source>
        <dbReference type="EMBL" id="NDV62489.1"/>
    </source>
</evidence>